<sequence>MNPQGRRDALEGAQLPRNIGALLDQAAAEAGGRDALNFFELGETLTYSELVEKVGQAVNTLLSWGVTRGTHVAVMLPNIPEMPIIWLALARIGAVMAPVNTRYTARELHYVVTDSEAEFLIVHADHAALAGHLSSFGEIKVTADRIAVVGAAETYRSWSDLGAGQSIAVSLDYEVDPDDLMNIQYTSGTTGFPKGCMLTHRYWVMASFVNGLRDGRRYERVFASTPFFYLDPQWLMLLAFHQRATLFVANRQSSSRFAGWLREHRIHFCLFPEIAYKQPPSPQDGELVVRRANIYGVRKQIHADLRRRFNLPAMEAFGMTEVGPTLYMPLEHTEMVGSGSCGLPAPFRECRIVDDEGIDVARGEEGELVVRGLGIMQGYYKKPEANKESFFGEWFRTGDLFRQDEKGFFYIVGRKKDMVRRAGENVAAREVEAVLRDGPGVLDAAVVGVPDDLRGQEVKAYIVPAVPQDKADAVVEAAIAHCAANLAAFKVPRYYEIVESLPRTPSEKIAKGELIKAREDLRTGSFDRVDKVWR</sequence>
<evidence type="ECO:0000259" key="1">
    <source>
        <dbReference type="Pfam" id="PF00501"/>
    </source>
</evidence>
<dbReference type="PROSITE" id="PS00455">
    <property type="entry name" value="AMP_BINDING"/>
    <property type="match status" value="1"/>
</dbReference>
<evidence type="ECO:0000313" key="4">
    <source>
        <dbReference type="Proteomes" id="UP001559025"/>
    </source>
</evidence>
<dbReference type="PANTHER" id="PTHR43767">
    <property type="entry name" value="LONG-CHAIN-FATTY-ACID--COA LIGASE"/>
    <property type="match status" value="1"/>
</dbReference>
<proteinExistence type="predicted"/>
<dbReference type="InterPro" id="IPR020845">
    <property type="entry name" value="AMP-binding_CS"/>
</dbReference>
<dbReference type="Pfam" id="PF13193">
    <property type="entry name" value="AMP-binding_C"/>
    <property type="match status" value="1"/>
</dbReference>
<dbReference type="SUPFAM" id="SSF56801">
    <property type="entry name" value="Acetyl-CoA synthetase-like"/>
    <property type="match status" value="1"/>
</dbReference>
<gene>
    <name evidence="3" type="ORF">V1479_16740</name>
</gene>
<evidence type="ECO:0000259" key="2">
    <source>
        <dbReference type="Pfam" id="PF13193"/>
    </source>
</evidence>
<dbReference type="Pfam" id="PF00501">
    <property type="entry name" value="AMP-binding"/>
    <property type="match status" value="1"/>
</dbReference>
<keyword evidence="4" id="KW-1185">Reference proteome</keyword>
<reference evidence="3 4" key="1">
    <citation type="submission" date="2024-01" db="EMBL/GenBank/DDBJ databases">
        <title>New evidence supports the origin of RcGTA from prophage.</title>
        <authorList>
            <person name="Xu Y."/>
            <person name="Liu B."/>
            <person name="Chen F."/>
        </authorList>
    </citation>
    <scope>NUCLEOTIDE SEQUENCE [LARGE SCALE GENOMIC DNA]</scope>
    <source>
        <strain evidence="3 4">CBW1107-2</strain>
    </source>
</reference>
<dbReference type="Gene3D" id="3.40.50.12780">
    <property type="entry name" value="N-terminal domain of ligase-like"/>
    <property type="match status" value="1"/>
</dbReference>
<protein>
    <submittedName>
        <fullName evidence="3">Class I adenylate-forming enzyme family protein</fullName>
    </submittedName>
</protein>
<dbReference type="InterPro" id="IPR000873">
    <property type="entry name" value="AMP-dep_synth/lig_dom"/>
</dbReference>
<dbReference type="EMBL" id="JAZHFV010000005">
    <property type="protein sequence ID" value="MEX4008959.1"/>
    <property type="molecule type" value="Genomic_DNA"/>
</dbReference>
<comment type="caution">
    <text evidence="3">The sequence shown here is derived from an EMBL/GenBank/DDBJ whole genome shotgun (WGS) entry which is preliminary data.</text>
</comment>
<accession>A0ABV3WWB4</accession>
<name>A0ABV3WWB4_9HYPH</name>
<dbReference type="RefSeq" id="WP_368803930.1">
    <property type="nucleotide sequence ID" value="NZ_JAZHFV010000005.1"/>
</dbReference>
<dbReference type="InterPro" id="IPR050237">
    <property type="entry name" value="ATP-dep_AMP-bd_enzyme"/>
</dbReference>
<organism evidence="3 4">
    <name type="scientific">Neoaquamicrobium sediminum</name>
    <dbReference type="NCBI Taxonomy" id="1849104"/>
    <lineage>
        <taxon>Bacteria</taxon>
        <taxon>Pseudomonadati</taxon>
        <taxon>Pseudomonadota</taxon>
        <taxon>Alphaproteobacteria</taxon>
        <taxon>Hyphomicrobiales</taxon>
        <taxon>Phyllobacteriaceae</taxon>
        <taxon>Neoaquamicrobium</taxon>
    </lineage>
</organism>
<feature type="domain" description="AMP-dependent synthetase/ligase" evidence="1">
    <location>
        <begin position="24"/>
        <end position="380"/>
    </location>
</feature>
<dbReference type="Gene3D" id="3.30.300.30">
    <property type="match status" value="1"/>
</dbReference>
<feature type="domain" description="AMP-binding enzyme C-terminal" evidence="2">
    <location>
        <begin position="430"/>
        <end position="508"/>
    </location>
</feature>
<dbReference type="InterPro" id="IPR025110">
    <property type="entry name" value="AMP-bd_C"/>
</dbReference>
<dbReference type="Proteomes" id="UP001559025">
    <property type="component" value="Unassembled WGS sequence"/>
</dbReference>
<dbReference type="InterPro" id="IPR042099">
    <property type="entry name" value="ANL_N_sf"/>
</dbReference>
<evidence type="ECO:0000313" key="3">
    <source>
        <dbReference type="EMBL" id="MEX4008959.1"/>
    </source>
</evidence>
<dbReference type="PANTHER" id="PTHR43767:SF1">
    <property type="entry name" value="NONRIBOSOMAL PEPTIDE SYNTHASE PES1 (EUROFUNG)-RELATED"/>
    <property type="match status" value="1"/>
</dbReference>
<dbReference type="InterPro" id="IPR045851">
    <property type="entry name" value="AMP-bd_C_sf"/>
</dbReference>